<dbReference type="SUPFAM" id="SSF48008">
    <property type="entry name" value="GntR ligand-binding domain-like"/>
    <property type="match status" value="1"/>
</dbReference>
<dbReference type="PANTHER" id="PTHR43537:SF53">
    <property type="entry name" value="HTH-TYPE TRANSCRIPTIONAL REPRESSOR NANR"/>
    <property type="match status" value="1"/>
</dbReference>
<proteinExistence type="predicted"/>
<dbReference type="EMBL" id="JAESVA010000005">
    <property type="protein sequence ID" value="MCB8881989.1"/>
    <property type="molecule type" value="Genomic_DNA"/>
</dbReference>
<dbReference type="PANTHER" id="PTHR43537">
    <property type="entry name" value="TRANSCRIPTIONAL REGULATOR, GNTR FAMILY"/>
    <property type="match status" value="1"/>
</dbReference>
<gene>
    <name evidence="6" type="ORF">ACELLULO517_17225</name>
</gene>
<organism evidence="6 7">
    <name type="scientific">Acidisoma cellulosilyticum</name>
    <dbReference type="NCBI Taxonomy" id="2802395"/>
    <lineage>
        <taxon>Bacteria</taxon>
        <taxon>Pseudomonadati</taxon>
        <taxon>Pseudomonadota</taxon>
        <taxon>Alphaproteobacteria</taxon>
        <taxon>Acetobacterales</taxon>
        <taxon>Acidocellaceae</taxon>
        <taxon>Acidisoma</taxon>
    </lineage>
</organism>
<name>A0A963Z3B4_9PROT</name>
<keyword evidence="7" id="KW-1185">Reference proteome</keyword>
<reference evidence="6 7" key="1">
    <citation type="journal article" date="2021" name="Microorganisms">
        <title>Acidisoma silvae sp. nov. and Acidisomacellulosilytica sp. nov., Two Acidophilic Bacteria Isolated from Decaying Wood, Hydrolyzing Cellulose and Producing Poly-3-hydroxybutyrate.</title>
        <authorList>
            <person name="Mieszkin S."/>
            <person name="Pouder E."/>
            <person name="Uroz S."/>
            <person name="Simon-Colin C."/>
            <person name="Alain K."/>
        </authorList>
    </citation>
    <scope>NUCLEOTIDE SEQUENCE [LARGE SCALE GENOMIC DNA]</scope>
    <source>
        <strain evidence="6 7">HW T5.17</strain>
    </source>
</reference>
<accession>A0A963Z3B4</accession>
<dbReference type="SUPFAM" id="SSF46785">
    <property type="entry name" value="Winged helix' DNA-binding domain"/>
    <property type="match status" value="1"/>
</dbReference>
<keyword evidence="1" id="KW-0805">Transcription regulation</keyword>
<dbReference type="InterPro" id="IPR011711">
    <property type="entry name" value="GntR_C"/>
</dbReference>
<evidence type="ECO:0000256" key="2">
    <source>
        <dbReference type="ARBA" id="ARBA00023125"/>
    </source>
</evidence>
<dbReference type="Gene3D" id="1.10.10.10">
    <property type="entry name" value="Winged helix-like DNA-binding domain superfamily/Winged helix DNA-binding domain"/>
    <property type="match status" value="1"/>
</dbReference>
<dbReference type="Gene3D" id="1.20.120.530">
    <property type="entry name" value="GntR ligand-binding domain-like"/>
    <property type="match status" value="1"/>
</dbReference>
<dbReference type="CDD" id="cd07377">
    <property type="entry name" value="WHTH_GntR"/>
    <property type="match status" value="1"/>
</dbReference>
<dbReference type="SMART" id="SM00895">
    <property type="entry name" value="FCD"/>
    <property type="match status" value="1"/>
</dbReference>
<dbReference type="PROSITE" id="PS50949">
    <property type="entry name" value="HTH_GNTR"/>
    <property type="match status" value="1"/>
</dbReference>
<protein>
    <submittedName>
        <fullName evidence="6">GntR family transcriptional regulator</fullName>
    </submittedName>
</protein>
<evidence type="ECO:0000256" key="3">
    <source>
        <dbReference type="ARBA" id="ARBA00023163"/>
    </source>
</evidence>
<dbReference type="SMART" id="SM00345">
    <property type="entry name" value="HTH_GNTR"/>
    <property type="match status" value="1"/>
</dbReference>
<comment type="caution">
    <text evidence="6">The sequence shown here is derived from an EMBL/GenBank/DDBJ whole genome shotgun (WGS) entry which is preliminary data.</text>
</comment>
<dbReference type="AlphaFoldDB" id="A0A963Z3B4"/>
<dbReference type="Pfam" id="PF00392">
    <property type="entry name" value="GntR"/>
    <property type="match status" value="1"/>
</dbReference>
<dbReference type="InterPro" id="IPR036390">
    <property type="entry name" value="WH_DNA-bd_sf"/>
</dbReference>
<dbReference type="GO" id="GO:0003677">
    <property type="term" value="F:DNA binding"/>
    <property type="evidence" value="ECO:0007669"/>
    <property type="project" value="UniProtKB-KW"/>
</dbReference>
<feature type="compositionally biased region" description="Basic and acidic residues" evidence="4">
    <location>
        <begin position="9"/>
        <end position="18"/>
    </location>
</feature>
<sequence length="249" mass="26683">MAPALSDPEPTRKPDSGARPRRAPIRAGDGPDKVYAAIRRDIIERRLPAGTKLPEGDIAQRFGVSRTVIRAAFGRLIAEGLVVRPSNQNARVAKPSPDEAADILDLRRSIELIVIGRLTDGTLPEETLATLRAHVAEEERALNDGGAESIRLSGEFHVRLAEAAGSPLLARYVAELVSRCSLLLSDQHLPHSGQCAVQEHQALIDSLARGDGPATLNQMAQHLTAVGERAELPTSGRRALTCQTVTGQS</sequence>
<dbReference type="RefSeq" id="WP_227308641.1">
    <property type="nucleotide sequence ID" value="NZ_JAESVA010000005.1"/>
</dbReference>
<keyword evidence="2" id="KW-0238">DNA-binding</keyword>
<dbReference type="GO" id="GO:0003700">
    <property type="term" value="F:DNA-binding transcription factor activity"/>
    <property type="evidence" value="ECO:0007669"/>
    <property type="project" value="InterPro"/>
</dbReference>
<feature type="region of interest" description="Disordered" evidence="4">
    <location>
        <begin position="1"/>
        <end position="30"/>
    </location>
</feature>
<evidence type="ECO:0000313" key="6">
    <source>
        <dbReference type="EMBL" id="MCB8881989.1"/>
    </source>
</evidence>
<dbReference type="Pfam" id="PF07729">
    <property type="entry name" value="FCD"/>
    <property type="match status" value="1"/>
</dbReference>
<dbReference type="InterPro" id="IPR008920">
    <property type="entry name" value="TF_FadR/GntR_C"/>
</dbReference>
<dbReference type="PRINTS" id="PR00035">
    <property type="entry name" value="HTHGNTR"/>
</dbReference>
<evidence type="ECO:0000256" key="1">
    <source>
        <dbReference type="ARBA" id="ARBA00023015"/>
    </source>
</evidence>
<feature type="domain" description="HTH gntR-type" evidence="5">
    <location>
        <begin position="28"/>
        <end position="95"/>
    </location>
</feature>
<keyword evidence="3" id="KW-0804">Transcription</keyword>
<dbReference type="InterPro" id="IPR000524">
    <property type="entry name" value="Tscrpt_reg_HTH_GntR"/>
</dbReference>
<evidence type="ECO:0000259" key="5">
    <source>
        <dbReference type="PROSITE" id="PS50949"/>
    </source>
</evidence>
<dbReference type="Proteomes" id="UP000721844">
    <property type="component" value="Unassembled WGS sequence"/>
</dbReference>
<dbReference type="InterPro" id="IPR036388">
    <property type="entry name" value="WH-like_DNA-bd_sf"/>
</dbReference>
<evidence type="ECO:0000313" key="7">
    <source>
        <dbReference type="Proteomes" id="UP000721844"/>
    </source>
</evidence>
<evidence type="ECO:0000256" key="4">
    <source>
        <dbReference type="SAM" id="MobiDB-lite"/>
    </source>
</evidence>